<feature type="domain" description="Methyltransferase FkbM" evidence="1">
    <location>
        <begin position="31"/>
        <end position="183"/>
    </location>
</feature>
<dbReference type="GO" id="GO:0032259">
    <property type="term" value="P:methylation"/>
    <property type="evidence" value="ECO:0007669"/>
    <property type="project" value="UniProtKB-KW"/>
</dbReference>
<protein>
    <submittedName>
        <fullName evidence="2">FkbM family methyltransferase</fullName>
    </submittedName>
</protein>
<dbReference type="InterPro" id="IPR029063">
    <property type="entry name" value="SAM-dependent_MTases_sf"/>
</dbReference>
<gene>
    <name evidence="2" type="ORF">E4O86_14590</name>
</gene>
<dbReference type="Gene3D" id="3.40.50.150">
    <property type="entry name" value="Vaccinia Virus protein VP39"/>
    <property type="match status" value="1"/>
</dbReference>
<sequence>MPFGQIDSETGRVLERRAGAEVVLSDDLIFDIGLHKGKDSDFYLKKGFRVVGIEAIPDLATSATALLQPFVESGRMVVVNKALSHRSGETLPFYVNPAKDDWGSLEKHKAEKGMANAVEIRVETITLPELFDAYGVPYYMKTDIEGGDHIVLEQLAADARRPTYISVEANEPRDFDRIAQCGYRSVQIVNQWLHPFTVCPNPPLEGSYVPARFDGETSGLFGRELPANRWIDVNEAKNRYIAWNDLRHKDDTLAIGWLDIHARR</sequence>
<dbReference type="Pfam" id="PF05050">
    <property type="entry name" value="Methyltransf_21"/>
    <property type="match status" value="1"/>
</dbReference>
<keyword evidence="2" id="KW-0808">Transferase</keyword>
<proteinExistence type="predicted"/>
<comment type="caution">
    <text evidence="2">The sequence shown here is derived from an EMBL/GenBank/DDBJ whole genome shotgun (WGS) entry which is preliminary data.</text>
</comment>
<accession>A0A964T6C0</accession>
<evidence type="ECO:0000313" key="2">
    <source>
        <dbReference type="EMBL" id="MYZ48940.1"/>
    </source>
</evidence>
<dbReference type="AlphaFoldDB" id="A0A964T6C0"/>
<evidence type="ECO:0000259" key="1">
    <source>
        <dbReference type="Pfam" id="PF05050"/>
    </source>
</evidence>
<keyword evidence="2" id="KW-0489">Methyltransferase</keyword>
<dbReference type="NCBIfam" id="TIGR01444">
    <property type="entry name" value="fkbM_fam"/>
    <property type="match status" value="1"/>
</dbReference>
<reference evidence="2" key="1">
    <citation type="submission" date="2019-03" db="EMBL/GenBank/DDBJ databases">
        <title>Afifella sp. nov., isolated from activated sludge.</title>
        <authorList>
            <person name="Li Q."/>
            <person name="Liu Y."/>
        </authorList>
    </citation>
    <scope>NUCLEOTIDE SEQUENCE</scope>
    <source>
        <strain evidence="2">L72</strain>
    </source>
</reference>
<dbReference type="EMBL" id="SPKJ01000054">
    <property type="protein sequence ID" value="MYZ48940.1"/>
    <property type="molecule type" value="Genomic_DNA"/>
</dbReference>
<keyword evidence="3" id="KW-1185">Reference proteome</keyword>
<organism evidence="2 3">
    <name type="scientific">Propylenella binzhouense</name>
    <dbReference type="NCBI Taxonomy" id="2555902"/>
    <lineage>
        <taxon>Bacteria</taxon>
        <taxon>Pseudomonadati</taxon>
        <taxon>Pseudomonadota</taxon>
        <taxon>Alphaproteobacteria</taxon>
        <taxon>Hyphomicrobiales</taxon>
        <taxon>Propylenellaceae</taxon>
        <taxon>Propylenella</taxon>
    </lineage>
</organism>
<dbReference type="InterPro" id="IPR006342">
    <property type="entry name" value="FkbM_mtfrase"/>
</dbReference>
<name>A0A964T6C0_9HYPH</name>
<dbReference type="GO" id="GO:0008168">
    <property type="term" value="F:methyltransferase activity"/>
    <property type="evidence" value="ECO:0007669"/>
    <property type="project" value="UniProtKB-KW"/>
</dbReference>
<evidence type="ECO:0000313" key="3">
    <source>
        <dbReference type="Proteomes" id="UP000773614"/>
    </source>
</evidence>
<dbReference type="SUPFAM" id="SSF53335">
    <property type="entry name" value="S-adenosyl-L-methionine-dependent methyltransferases"/>
    <property type="match status" value="1"/>
</dbReference>
<dbReference type="Proteomes" id="UP000773614">
    <property type="component" value="Unassembled WGS sequence"/>
</dbReference>